<keyword evidence="2" id="KW-0129">CBS domain</keyword>
<protein>
    <recommendedName>
        <fullName evidence="6">H(+)-exporting diphosphatase</fullName>
    </recommendedName>
</protein>
<feature type="transmembrane region" description="Helical" evidence="3">
    <location>
        <begin position="76"/>
        <end position="101"/>
    </location>
</feature>
<evidence type="ECO:0000313" key="4">
    <source>
        <dbReference type="EMBL" id="CAK0907180.1"/>
    </source>
</evidence>
<feature type="non-terminal residue" evidence="4">
    <location>
        <position position="1"/>
    </location>
</feature>
<reference evidence="4" key="1">
    <citation type="submission" date="2023-10" db="EMBL/GenBank/DDBJ databases">
        <authorList>
            <person name="Chen Y."/>
            <person name="Shah S."/>
            <person name="Dougan E. K."/>
            <person name="Thang M."/>
            <person name="Chan C."/>
        </authorList>
    </citation>
    <scope>NUCLEOTIDE SEQUENCE [LARGE SCALE GENOMIC DNA]</scope>
</reference>
<sequence>GPPSLYPGAGINPDLNQQDLEMYLGKVSLMKWLVTAAVGVIIAAEAAAIILSSHAVSAWKVGVLEELSQSSSIGSFHAFLFLLSYALPCSLGAALLVTYVAPHAGGSGIPEIKAYLNGINMPQAFTWKAKRSAPLL</sequence>
<dbReference type="SUPFAM" id="SSF81340">
    <property type="entry name" value="Clc chloride channel"/>
    <property type="match status" value="1"/>
</dbReference>
<comment type="caution">
    <text evidence="4">The sequence shown here is derived from an EMBL/GenBank/DDBJ whole genome shotgun (WGS) entry which is preliminary data.</text>
</comment>
<accession>A0ABN9Y3U3</accession>
<keyword evidence="3" id="KW-0472">Membrane</keyword>
<dbReference type="InterPro" id="IPR051280">
    <property type="entry name" value="Cl-channel/antiporter"/>
</dbReference>
<keyword evidence="1" id="KW-0677">Repeat</keyword>
<dbReference type="EMBL" id="CAUYUJ010021817">
    <property type="protein sequence ID" value="CAK0907180.1"/>
    <property type="molecule type" value="Genomic_DNA"/>
</dbReference>
<evidence type="ECO:0000256" key="3">
    <source>
        <dbReference type="SAM" id="Phobius"/>
    </source>
</evidence>
<dbReference type="Proteomes" id="UP001189429">
    <property type="component" value="Unassembled WGS sequence"/>
</dbReference>
<dbReference type="PANTHER" id="PTHR11689">
    <property type="entry name" value="CHLORIDE CHANNEL PROTEIN CLC FAMILY MEMBER"/>
    <property type="match status" value="1"/>
</dbReference>
<evidence type="ECO:0000256" key="1">
    <source>
        <dbReference type="ARBA" id="ARBA00022737"/>
    </source>
</evidence>
<name>A0ABN9Y3U3_9DINO</name>
<feature type="transmembrane region" description="Helical" evidence="3">
    <location>
        <begin position="32"/>
        <end position="56"/>
    </location>
</feature>
<evidence type="ECO:0000256" key="2">
    <source>
        <dbReference type="ARBA" id="ARBA00023122"/>
    </source>
</evidence>
<organism evidence="4 5">
    <name type="scientific">Prorocentrum cordatum</name>
    <dbReference type="NCBI Taxonomy" id="2364126"/>
    <lineage>
        <taxon>Eukaryota</taxon>
        <taxon>Sar</taxon>
        <taxon>Alveolata</taxon>
        <taxon>Dinophyceae</taxon>
        <taxon>Prorocentrales</taxon>
        <taxon>Prorocentraceae</taxon>
        <taxon>Prorocentrum</taxon>
    </lineage>
</organism>
<proteinExistence type="predicted"/>
<keyword evidence="5" id="KW-1185">Reference proteome</keyword>
<keyword evidence="3" id="KW-0812">Transmembrane</keyword>
<evidence type="ECO:0008006" key="6">
    <source>
        <dbReference type="Google" id="ProtNLM"/>
    </source>
</evidence>
<keyword evidence="3" id="KW-1133">Transmembrane helix</keyword>
<evidence type="ECO:0000313" key="5">
    <source>
        <dbReference type="Proteomes" id="UP001189429"/>
    </source>
</evidence>
<dbReference type="InterPro" id="IPR014743">
    <property type="entry name" value="Cl-channel_core"/>
</dbReference>
<dbReference type="Gene3D" id="1.10.3080.10">
    <property type="entry name" value="Clc chloride channel"/>
    <property type="match status" value="1"/>
</dbReference>
<dbReference type="PANTHER" id="PTHR11689:SF136">
    <property type="entry name" value="H(+)_CL(-) EXCHANGE TRANSPORTER 7"/>
    <property type="match status" value="1"/>
</dbReference>
<gene>
    <name evidence="4" type="ORF">PCOR1329_LOCUS82286</name>
</gene>